<reference evidence="1 2" key="1">
    <citation type="journal article" date="2022" name="bioRxiv">
        <title>An ancient truncated duplication of the anti-Mullerian hormone receptor type 2 gene is a potential conserved master sex determinant in the Pangasiidae catfish family.</title>
        <authorList>
            <person name="Wen M."/>
            <person name="Pan Q."/>
            <person name="Jouanno E."/>
            <person name="Montfort J."/>
            <person name="Zahm M."/>
            <person name="Cabau C."/>
            <person name="Klopp C."/>
            <person name="Iampietro C."/>
            <person name="Roques C."/>
            <person name="Bouchez O."/>
            <person name="Castinel A."/>
            <person name="Donnadieu C."/>
            <person name="Parrinello H."/>
            <person name="Poncet C."/>
            <person name="Belmonte E."/>
            <person name="Gautier V."/>
            <person name="Avarre J.-C."/>
            <person name="Dugue R."/>
            <person name="Gustiano R."/>
            <person name="Ha T.T.T."/>
            <person name="Campet M."/>
            <person name="Sriphairoj K."/>
            <person name="Ribolli J."/>
            <person name="de Almeida F.L."/>
            <person name="Desvignes T."/>
            <person name="Postlethwait J.H."/>
            <person name="Bucao C.F."/>
            <person name="Robinson-Rechavi M."/>
            <person name="Bobe J."/>
            <person name="Herpin A."/>
            <person name="Guiguen Y."/>
        </authorList>
    </citation>
    <scope>NUCLEOTIDE SEQUENCE [LARGE SCALE GENOMIC DNA]</scope>
    <source>
        <strain evidence="1">YG-Dec2019</strain>
    </source>
</reference>
<comment type="caution">
    <text evidence="1">The sequence shown here is derived from an EMBL/GenBank/DDBJ whole genome shotgun (WGS) entry which is preliminary data.</text>
</comment>
<gene>
    <name evidence="1" type="ORF">PGIGA_G00072530</name>
</gene>
<sequence length="138" mass="14933">MVLKEASCVCSGLRTPLTTHSFRRELIPDWLAVSPRAWKLHLNIPPPPNDREQPLGKGRRFSLSSQTISASRGHSASHSQWWSGLELPPALPVPPRAVLDVHARGGTQRSRRGGGGGGCGARRGNGCRKQAGRTEENS</sequence>
<protein>
    <submittedName>
        <fullName evidence="1">Uncharacterized protein</fullName>
    </submittedName>
</protein>
<keyword evidence="2" id="KW-1185">Reference proteome</keyword>
<name>A0ACC5X7S8_PANGG</name>
<organism evidence="1 2">
    <name type="scientific">Pangasianodon gigas</name>
    <name type="common">Mekong giant catfish</name>
    <name type="synonym">Pangasius gigas</name>
    <dbReference type="NCBI Taxonomy" id="30993"/>
    <lineage>
        <taxon>Eukaryota</taxon>
        <taxon>Metazoa</taxon>
        <taxon>Chordata</taxon>
        <taxon>Craniata</taxon>
        <taxon>Vertebrata</taxon>
        <taxon>Euteleostomi</taxon>
        <taxon>Actinopterygii</taxon>
        <taxon>Neopterygii</taxon>
        <taxon>Teleostei</taxon>
        <taxon>Ostariophysi</taxon>
        <taxon>Siluriformes</taxon>
        <taxon>Pangasiidae</taxon>
        <taxon>Pangasianodon</taxon>
    </lineage>
</organism>
<evidence type="ECO:0000313" key="2">
    <source>
        <dbReference type="Proteomes" id="UP000829447"/>
    </source>
</evidence>
<accession>A0ACC5X7S8</accession>
<dbReference type="Proteomes" id="UP000829447">
    <property type="component" value="Linkage Group LG16"/>
</dbReference>
<dbReference type="EMBL" id="CM040469">
    <property type="protein sequence ID" value="MCI4387314.1"/>
    <property type="molecule type" value="Genomic_DNA"/>
</dbReference>
<proteinExistence type="predicted"/>
<evidence type="ECO:0000313" key="1">
    <source>
        <dbReference type="EMBL" id="MCI4387314.1"/>
    </source>
</evidence>